<sequence>MEHTQHDSTRNPYYPTNSRSTTYNIDDRLSDSCNRLLWSPTISDDYSQIADARENNRTTIPILPTQSNHYQRLLGRSEPNYPTHINSKNHTNWSTTGETVRHDQELLLNEDSFHGFKSHCDPPFHVHRRTPSILLESLIQKVSTIHLFTMTTTSDNSTSDIPKSIPALIQIQAIRDEELSVVILVEVQHLPHRSTPLFQQIQQLCHTTFSRHNKIMAWGDVISELRLFASFSLFDLSHITNHLNLQTNFTNEWNKVHPHTFECMNRYQSVQDDDKPDDSLICLVNSDDLDNDLYHMDSTSDFTFCMCPDSIRPYKNVHSMWSLKMAIRCTFNTTQDQYIRESPIEYAISDLVALTKLYIYWFCNKFDFLDRNSMDTSTSTSITHHEHTALPLYFILSDSHGKNLQSTITTPYYQIKTRSISGLQWVNTYDYTLCTQNVLNSPSISSILSSATGVLFLIGTNSVRSMPALRIIQQVEAIVNMIRLNHHHIDHLGKITIAATFPCLKVSSCFPTIDLLLNNINLYNQQLEILSRRLGFSFLDFHITPEHLHRDHLHLQHQYKNILHTTIVQYFDSIIAKQIKSPQSQHRTSTAITRRNKRRHEKLKEKQQQHILTRSLSQSWTIPDIKNILKHHAIKFARICSVANHKIRIQFNNTKDQQHADNLISLTFFDDNNFAIWHEQK</sequence>
<dbReference type="EMBL" id="CAJNYV010002843">
    <property type="protein sequence ID" value="CAF3506534.1"/>
    <property type="molecule type" value="Genomic_DNA"/>
</dbReference>
<feature type="region of interest" description="Disordered" evidence="1">
    <location>
        <begin position="583"/>
        <end position="603"/>
    </location>
</feature>
<proteinExistence type="predicted"/>
<organism evidence="3 4">
    <name type="scientific">Rotaria socialis</name>
    <dbReference type="NCBI Taxonomy" id="392032"/>
    <lineage>
        <taxon>Eukaryota</taxon>
        <taxon>Metazoa</taxon>
        <taxon>Spiralia</taxon>
        <taxon>Gnathifera</taxon>
        <taxon>Rotifera</taxon>
        <taxon>Eurotatoria</taxon>
        <taxon>Bdelloidea</taxon>
        <taxon>Philodinida</taxon>
        <taxon>Philodinidae</taxon>
        <taxon>Rotaria</taxon>
    </lineage>
</organism>
<protein>
    <submittedName>
        <fullName evidence="3">Uncharacterized protein</fullName>
    </submittedName>
</protein>
<comment type="caution">
    <text evidence="3">The sequence shown here is derived from an EMBL/GenBank/DDBJ whole genome shotgun (WGS) entry which is preliminary data.</text>
</comment>
<feature type="compositionally biased region" description="Polar residues" evidence="1">
    <location>
        <begin position="10"/>
        <end position="24"/>
    </location>
</feature>
<name>A0A821T636_9BILA</name>
<evidence type="ECO:0000313" key="4">
    <source>
        <dbReference type="Proteomes" id="UP000663838"/>
    </source>
</evidence>
<reference evidence="3" key="1">
    <citation type="submission" date="2021-02" db="EMBL/GenBank/DDBJ databases">
        <authorList>
            <person name="Nowell W R."/>
        </authorList>
    </citation>
    <scope>NUCLEOTIDE SEQUENCE</scope>
</reference>
<gene>
    <name evidence="2" type="ORF">KIK155_LOCUS16100</name>
    <name evidence="3" type="ORF">TOA249_LOCUS28479</name>
</gene>
<evidence type="ECO:0000256" key="1">
    <source>
        <dbReference type="SAM" id="MobiDB-lite"/>
    </source>
</evidence>
<dbReference type="Proteomes" id="UP000663865">
    <property type="component" value="Unassembled WGS sequence"/>
</dbReference>
<dbReference type="Proteomes" id="UP000663838">
    <property type="component" value="Unassembled WGS sequence"/>
</dbReference>
<feature type="compositionally biased region" description="Polar residues" evidence="1">
    <location>
        <begin position="583"/>
        <end position="593"/>
    </location>
</feature>
<accession>A0A821T636</accession>
<dbReference type="SUPFAM" id="SSF52266">
    <property type="entry name" value="SGNH hydrolase"/>
    <property type="match status" value="1"/>
</dbReference>
<feature type="region of interest" description="Disordered" evidence="1">
    <location>
        <begin position="1"/>
        <end position="25"/>
    </location>
</feature>
<dbReference type="AlphaFoldDB" id="A0A821T636"/>
<evidence type="ECO:0000313" key="3">
    <source>
        <dbReference type="EMBL" id="CAF4870953.1"/>
    </source>
</evidence>
<dbReference type="EMBL" id="CAJOBS010003978">
    <property type="protein sequence ID" value="CAF4870953.1"/>
    <property type="molecule type" value="Genomic_DNA"/>
</dbReference>
<evidence type="ECO:0000313" key="2">
    <source>
        <dbReference type="EMBL" id="CAF3506534.1"/>
    </source>
</evidence>